<dbReference type="InterPro" id="IPR025665">
    <property type="entry name" value="Beta-barrel_OMP_2"/>
</dbReference>
<organism evidence="3 4">
    <name type="scientific">Imperialibacter roseus</name>
    <dbReference type="NCBI Taxonomy" id="1324217"/>
    <lineage>
        <taxon>Bacteria</taxon>
        <taxon>Pseudomonadati</taxon>
        <taxon>Bacteroidota</taxon>
        <taxon>Cytophagia</taxon>
        <taxon>Cytophagales</taxon>
        <taxon>Flammeovirgaceae</taxon>
        <taxon>Imperialibacter</taxon>
    </lineage>
</organism>
<feature type="chain" id="PRO_5045269634" evidence="1">
    <location>
        <begin position="28"/>
        <end position="290"/>
    </location>
</feature>
<name>A0ABZ0IK53_9BACT</name>
<dbReference type="Proteomes" id="UP001302349">
    <property type="component" value="Chromosome"/>
</dbReference>
<evidence type="ECO:0000259" key="2">
    <source>
        <dbReference type="Pfam" id="PF13568"/>
    </source>
</evidence>
<gene>
    <name evidence="3" type="ORF">RT717_20185</name>
</gene>
<evidence type="ECO:0000256" key="1">
    <source>
        <dbReference type="SAM" id="SignalP"/>
    </source>
</evidence>
<keyword evidence="1" id="KW-0732">Signal</keyword>
<sequence>MMQKDSLSIRRLLLPGLLLFVMAVAEAQPVKKPKPNKPKYGFLDTQFWLGVKFGTNFANPMAQSQLSGFSPIDYPSDRLTKTYESYALPGGQAGIEMTFYHRGFSVGLHPMYQRSRYRYTNSLEWNGEQESERFATIYESEQRVDVINVPIFVKYDLIQNGKLRPFVLGGGFYSFLVGAERQVKITQTDYSFGAPQTIDGGTLNLGVKDAFQNYYGWVAGGGASFDYWNIRTVIEITYNQSLNSVTREGTSQNELSSLGDQNDDVHLSHIVGSVSFVFPLRFIDKQFQAL</sequence>
<dbReference type="RefSeq" id="WP_317488163.1">
    <property type="nucleotide sequence ID" value="NZ_CP136051.1"/>
</dbReference>
<dbReference type="Pfam" id="PF13568">
    <property type="entry name" value="OMP_b-brl_2"/>
    <property type="match status" value="1"/>
</dbReference>
<evidence type="ECO:0000313" key="4">
    <source>
        <dbReference type="Proteomes" id="UP001302349"/>
    </source>
</evidence>
<protein>
    <submittedName>
        <fullName evidence="3">Outer membrane beta-barrel protein</fullName>
    </submittedName>
</protein>
<reference evidence="3 4" key="1">
    <citation type="journal article" date="2023" name="Microbiol. Resour. Announc.">
        <title>Complete Genome Sequence of Imperialibacter roseus strain P4T.</title>
        <authorList>
            <person name="Tizabi D.R."/>
            <person name="Bachvaroff T."/>
            <person name="Hill R.T."/>
        </authorList>
    </citation>
    <scope>NUCLEOTIDE SEQUENCE [LARGE SCALE GENOMIC DNA]</scope>
    <source>
        <strain evidence="3 4">P4T</strain>
    </source>
</reference>
<feature type="signal peptide" evidence="1">
    <location>
        <begin position="1"/>
        <end position="27"/>
    </location>
</feature>
<feature type="domain" description="Outer membrane protein beta-barrel" evidence="2">
    <location>
        <begin position="47"/>
        <end position="246"/>
    </location>
</feature>
<accession>A0ABZ0IK53</accession>
<proteinExistence type="predicted"/>
<keyword evidence="4" id="KW-1185">Reference proteome</keyword>
<evidence type="ECO:0000313" key="3">
    <source>
        <dbReference type="EMBL" id="WOK05403.1"/>
    </source>
</evidence>
<dbReference type="EMBL" id="CP136051">
    <property type="protein sequence ID" value="WOK05403.1"/>
    <property type="molecule type" value="Genomic_DNA"/>
</dbReference>